<dbReference type="PRINTS" id="PR00111">
    <property type="entry name" value="ABHYDROLASE"/>
</dbReference>
<organism evidence="3 4">
    <name type="scientific">Rhodococcus maanshanensis</name>
    <dbReference type="NCBI Taxonomy" id="183556"/>
    <lineage>
        <taxon>Bacteria</taxon>
        <taxon>Bacillati</taxon>
        <taxon>Actinomycetota</taxon>
        <taxon>Actinomycetes</taxon>
        <taxon>Mycobacteriales</taxon>
        <taxon>Nocardiaceae</taxon>
        <taxon>Rhodococcus</taxon>
    </lineage>
</organism>
<dbReference type="InterPro" id="IPR000073">
    <property type="entry name" value="AB_hydrolase_1"/>
</dbReference>
<dbReference type="AlphaFoldDB" id="A0A1H7W0I2"/>
<keyword evidence="1" id="KW-0378">Hydrolase</keyword>
<gene>
    <name evidence="3" type="ORF">SAMN05444583_12425</name>
</gene>
<dbReference type="PANTHER" id="PTHR43798">
    <property type="entry name" value="MONOACYLGLYCEROL LIPASE"/>
    <property type="match status" value="1"/>
</dbReference>
<dbReference type="PANTHER" id="PTHR43798:SF31">
    <property type="entry name" value="AB HYDROLASE SUPERFAMILY PROTEIN YCLE"/>
    <property type="match status" value="1"/>
</dbReference>
<evidence type="ECO:0000259" key="2">
    <source>
        <dbReference type="Pfam" id="PF12697"/>
    </source>
</evidence>
<dbReference type="GO" id="GO:0016787">
    <property type="term" value="F:hydrolase activity"/>
    <property type="evidence" value="ECO:0007669"/>
    <property type="project" value="UniProtKB-KW"/>
</dbReference>
<dbReference type="EMBL" id="FOAW01000024">
    <property type="protein sequence ID" value="SEM15001.1"/>
    <property type="molecule type" value="Genomic_DNA"/>
</dbReference>
<sequence>MKPPGTFVEVGGRSLHMLVEGSGPPVVLVGGLAGNWFDWDAVAALLARACTVVRFDRPGFGLSPASDEPPTVRGEADRIGAVLDAVGVPAPVTVVGHSMGGWYAEGFARTHPGRAAALVLLDTSIPARHPVALPRRWRLGVSTGLARGASACGLQRLAGPWVRLATHGAPDEAAVDWIRQTFTDPDYLRSALIENAAYPDLGVELEQLRPLGPLPPTLVVAADSGRSRRWVRAQRRLADRLGAGFESLRPARHNMMADRPASVAALIASMTV</sequence>
<protein>
    <submittedName>
        <fullName evidence="3">Pimeloyl-ACP methyl ester carboxylesterase</fullName>
    </submittedName>
</protein>
<feature type="domain" description="AB hydrolase-1" evidence="2">
    <location>
        <begin position="26"/>
        <end position="265"/>
    </location>
</feature>
<dbReference type="RefSeq" id="WP_245816403.1">
    <property type="nucleotide sequence ID" value="NZ_FOAW01000024.1"/>
</dbReference>
<dbReference type="Proteomes" id="UP000198677">
    <property type="component" value="Unassembled WGS sequence"/>
</dbReference>
<evidence type="ECO:0000256" key="1">
    <source>
        <dbReference type="ARBA" id="ARBA00022801"/>
    </source>
</evidence>
<proteinExistence type="predicted"/>
<evidence type="ECO:0000313" key="3">
    <source>
        <dbReference type="EMBL" id="SEM15001.1"/>
    </source>
</evidence>
<dbReference type="GO" id="GO:0016020">
    <property type="term" value="C:membrane"/>
    <property type="evidence" value="ECO:0007669"/>
    <property type="project" value="TreeGrafter"/>
</dbReference>
<dbReference type="Gene3D" id="3.40.50.1820">
    <property type="entry name" value="alpha/beta hydrolase"/>
    <property type="match status" value="1"/>
</dbReference>
<dbReference type="InterPro" id="IPR050266">
    <property type="entry name" value="AB_hydrolase_sf"/>
</dbReference>
<dbReference type="SUPFAM" id="SSF53474">
    <property type="entry name" value="alpha/beta-Hydrolases"/>
    <property type="match status" value="1"/>
</dbReference>
<dbReference type="Pfam" id="PF12697">
    <property type="entry name" value="Abhydrolase_6"/>
    <property type="match status" value="1"/>
</dbReference>
<keyword evidence="4" id="KW-1185">Reference proteome</keyword>
<reference evidence="4" key="1">
    <citation type="submission" date="2016-10" db="EMBL/GenBank/DDBJ databases">
        <authorList>
            <person name="Varghese N."/>
            <person name="Submissions S."/>
        </authorList>
    </citation>
    <scope>NUCLEOTIDE SEQUENCE [LARGE SCALE GENOMIC DNA]</scope>
    <source>
        <strain evidence="4">DSM 44675</strain>
    </source>
</reference>
<name>A0A1H7W0I2_9NOCA</name>
<accession>A0A1H7W0I2</accession>
<dbReference type="InterPro" id="IPR029058">
    <property type="entry name" value="AB_hydrolase_fold"/>
</dbReference>
<evidence type="ECO:0000313" key="4">
    <source>
        <dbReference type="Proteomes" id="UP000198677"/>
    </source>
</evidence>